<dbReference type="GO" id="GO:0032027">
    <property type="term" value="F:myosin light chain binding"/>
    <property type="evidence" value="ECO:0007669"/>
    <property type="project" value="InterPro"/>
</dbReference>
<dbReference type="EMBL" id="JARQZJ010000126">
    <property type="protein sequence ID" value="KAK9890856.1"/>
    <property type="molecule type" value="Genomic_DNA"/>
</dbReference>
<dbReference type="PANTHER" id="PTHR16435">
    <property type="entry name" value="SPERMATOGENESIS-ASSOCIATED PROTEIN 6 SPATA6"/>
    <property type="match status" value="1"/>
</dbReference>
<keyword evidence="6" id="KW-1185">Reference proteome</keyword>
<proteinExistence type="inferred from homology"/>
<evidence type="ECO:0000256" key="3">
    <source>
        <dbReference type="SAM" id="MobiDB-lite"/>
    </source>
</evidence>
<gene>
    <name evidence="5" type="ORF">WA026_012202</name>
</gene>
<organism evidence="5 6">
    <name type="scientific">Henosepilachna vigintioctopunctata</name>
    <dbReference type="NCBI Taxonomy" id="420089"/>
    <lineage>
        <taxon>Eukaryota</taxon>
        <taxon>Metazoa</taxon>
        <taxon>Ecdysozoa</taxon>
        <taxon>Arthropoda</taxon>
        <taxon>Hexapoda</taxon>
        <taxon>Insecta</taxon>
        <taxon>Pterygota</taxon>
        <taxon>Neoptera</taxon>
        <taxon>Endopterygota</taxon>
        <taxon>Coleoptera</taxon>
        <taxon>Polyphaga</taxon>
        <taxon>Cucujiformia</taxon>
        <taxon>Coccinelloidea</taxon>
        <taxon>Coccinellidae</taxon>
        <taxon>Epilachninae</taxon>
        <taxon>Epilachnini</taxon>
        <taxon>Henosepilachna</taxon>
    </lineage>
</organism>
<evidence type="ECO:0000256" key="2">
    <source>
        <dbReference type="ARBA" id="ARBA00022553"/>
    </source>
</evidence>
<evidence type="ECO:0000259" key="4">
    <source>
        <dbReference type="Pfam" id="PF14909"/>
    </source>
</evidence>
<dbReference type="GO" id="GO:0120212">
    <property type="term" value="C:sperm head-tail coupling apparatus"/>
    <property type="evidence" value="ECO:0007669"/>
    <property type="project" value="InterPro"/>
</dbReference>
<dbReference type="InterPro" id="IPR032732">
    <property type="entry name" value="SPATA6_N"/>
</dbReference>
<dbReference type="Pfam" id="PF14909">
    <property type="entry name" value="SPATA6"/>
    <property type="match status" value="1"/>
</dbReference>
<comment type="similarity">
    <text evidence="1">Belongs to the SPATA6 family.</text>
</comment>
<dbReference type="InterPro" id="IPR042769">
    <property type="entry name" value="SPATA6_fam"/>
</dbReference>
<sequence>MSGRKAFIVKVELDVQAVTCPGVWLCSNGQVSLQLYMLDSCVQTSCLRPSFPMLFHEQFIFSKTLPTKYHLEDLSKQLSREWLYVELIQWDNCQSGNVIAYFQIPLNEFLYPTVNGGIPSGAQVDLLMETTPAFPGPLAPKLEVSNKTTIEETICSCHRQKIKTNVTNNPKPIMLSDCPAKRQNTVCHCCPNNTHRIRKCKPPCTMRCKVYDRPPWRYKKVEDGFLQRKPVLHLPPKPTPQLELDGGVDGGPYGGPRRTQPDRGMEIRRVLQESLRKAIGNADSTSPCRQEDRMCSCGAGHLEAACPVCQKYIGVFSSKLAQQDLPKQVFYSNNNPDKSLYNQLRRHSKRNFISENEICDELNKIGNNGSICKAHCDQPYVCTVTSNDVSEMKESLTKRIHDRVSKTLRNIPNYVDDVKEMCMGKCEPDSNQCTCGKLPDMGQFYRELYEEEYGKK</sequence>
<reference evidence="5 6" key="1">
    <citation type="submission" date="2023-03" db="EMBL/GenBank/DDBJ databases">
        <title>Genome insight into feeding habits of ladybird beetles.</title>
        <authorList>
            <person name="Li H.-S."/>
            <person name="Huang Y.-H."/>
            <person name="Pang H."/>
        </authorList>
    </citation>
    <scope>NUCLEOTIDE SEQUENCE [LARGE SCALE GENOMIC DNA]</scope>
    <source>
        <strain evidence="5">SYSU_2023b</strain>
        <tissue evidence="5">Whole body</tissue>
    </source>
</reference>
<evidence type="ECO:0000256" key="1">
    <source>
        <dbReference type="ARBA" id="ARBA00006215"/>
    </source>
</evidence>
<dbReference type="Proteomes" id="UP001431783">
    <property type="component" value="Unassembled WGS sequence"/>
</dbReference>
<dbReference type="PANTHER" id="PTHR16435:SF6">
    <property type="entry name" value="IP09370P"/>
    <property type="match status" value="1"/>
</dbReference>
<evidence type="ECO:0000313" key="6">
    <source>
        <dbReference type="Proteomes" id="UP001431783"/>
    </source>
</evidence>
<keyword evidence="2" id="KW-0597">Phosphoprotein</keyword>
<comment type="caution">
    <text evidence="5">The sequence shown here is derived from an EMBL/GenBank/DDBJ whole genome shotgun (WGS) entry which is preliminary data.</text>
</comment>
<accession>A0AAW1VCU2</accession>
<name>A0AAW1VCU2_9CUCU</name>
<evidence type="ECO:0000313" key="5">
    <source>
        <dbReference type="EMBL" id="KAK9890856.1"/>
    </source>
</evidence>
<feature type="region of interest" description="Disordered" evidence="3">
    <location>
        <begin position="230"/>
        <end position="261"/>
    </location>
</feature>
<dbReference type="AlphaFoldDB" id="A0AAW1VCU2"/>
<protein>
    <recommendedName>
        <fullName evidence="4">Spermatogenesis-associated protein 6 N-terminal domain-containing protein</fullName>
    </recommendedName>
</protein>
<dbReference type="GO" id="GO:0007283">
    <property type="term" value="P:spermatogenesis"/>
    <property type="evidence" value="ECO:0007669"/>
    <property type="project" value="InterPro"/>
</dbReference>
<feature type="domain" description="Spermatogenesis-associated protein 6 N-terminal" evidence="4">
    <location>
        <begin position="11"/>
        <end position="150"/>
    </location>
</feature>